<feature type="non-terminal residue" evidence="1">
    <location>
        <position position="1"/>
    </location>
</feature>
<reference evidence="1 2" key="1">
    <citation type="submission" date="2016-09" db="EMBL/GenBank/DDBJ databases">
        <title>The draft genome of Dichanthelium oligosanthes: A C3 panicoid grass species.</title>
        <authorList>
            <person name="Studer A.J."/>
            <person name="Schnable J.C."/>
            <person name="Brutnell T.P."/>
        </authorList>
    </citation>
    <scope>NUCLEOTIDE SEQUENCE [LARGE SCALE GENOMIC DNA]</scope>
    <source>
        <strain evidence="2">cv. Kellogg 1175</strain>
        <tissue evidence="1">Leaf</tissue>
    </source>
</reference>
<evidence type="ECO:0000313" key="1">
    <source>
        <dbReference type="EMBL" id="OEL15377.1"/>
    </source>
</evidence>
<dbReference type="AlphaFoldDB" id="A0A1E5UR73"/>
<dbReference type="EMBL" id="LWDX02067054">
    <property type="protein sequence ID" value="OEL15377.1"/>
    <property type="molecule type" value="Genomic_DNA"/>
</dbReference>
<comment type="caution">
    <text evidence="1">The sequence shown here is derived from an EMBL/GenBank/DDBJ whole genome shotgun (WGS) entry which is preliminary data.</text>
</comment>
<protein>
    <submittedName>
        <fullName evidence="1">Uncharacterized protein</fullName>
    </submittedName>
</protein>
<keyword evidence="2" id="KW-1185">Reference proteome</keyword>
<gene>
    <name evidence="1" type="ORF">BAE44_0023604</name>
</gene>
<evidence type="ECO:0000313" key="2">
    <source>
        <dbReference type="Proteomes" id="UP000095767"/>
    </source>
</evidence>
<name>A0A1E5UR73_9POAL</name>
<sequence length="27" mass="3013">LTRNALEIVALDIIAKSGWRSNNKLCL</sequence>
<proteinExistence type="predicted"/>
<accession>A0A1E5UR73</accession>
<dbReference type="Proteomes" id="UP000095767">
    <property type="component" value="Unassembled WGS sequence"/>
</dbReference>
<organism evidence="1 2">
    <name type="scientific">Dichanthelium oligosanthes</name>
    <dbReference type="NCBI Taxonomy" id="888268"/>
    <lineage>
        <taxon>Eukaryota</taxon>
        <taxon>Viridiplantae</taxon>
        <taxon>Streptophyta</taxon>
        <taxon>Embryophyta</taxon>
        <taxon>Tracheophyta</taxon>
        <taxon>Spermatophyta</taxon>
        <taxon>Magnoliopsida</taxon>
        <taxon>Liliopsida</taxon>
        <taxon>Poales</taxon>
        <taxon>Poaceae</taxon>
        <taxon>PACMAD clade</taxon>
        <taxon>Panicoideae</taxon>
        <taxon>Panicodae</taxon>
        <taxon>Paniceae</taxon>
        <taxon>Dichantheliinae</taxon>
        <taxon>Dichanthelium</taxon>
    </lineage>
</organism>